<dbReference type="Proteomes" id="UP001162501">
    <property type="component" value="Chromosome 18"/>
</dbReference>
<protein>
    <submittedName>
        <fullName evidence="1">Uncharacterized protein</fullName>
    </submittedName>
</protein>
<name>A0ACB0ECU5_RANTA</name>
<evidence type="ECO:0000313" key="2">
    <source>
        <dbReference type="Proteomes" id="UP001162501"/>
    </source>
</evidence>
<gene>
    <name evidence="1" type="ORF">MRATA1EN3_LOCUS9361</name>
</gene>
<proteinExistence type="predicted"/>
<reference evidence="1" key="1">
    <citation type="submission" date="2023-05" db="EMBL/GenBank/DDBJ databases">
        <authorList>
            <consortium name="ELIXIR-Norway"/>
        </authorList>
    </citation>
    <scope>NUCLEOTIDE SEQUENCE</scope>
</reference>
<dbReference type="EMBL" id="OX596102">
    <property type="protein sequence ID" value="CAI9698148.1"/>
    <property type="molecule type" value="Genomic_DNA"/>
</dbReference>
<organism evidence="1 2">
    <name type="scientific">Rangifer tarandus platyrhynchus</name>
    <name type="common">Svalbard reindeer</name>
    <dbReference type="NCBI Taxonomy" id="3082113"/>
    <lineage>
        <taxon>Eukaryota</taxon>
        <taxon>Metazoa</taxon>
        <taxon>Chordata</taxon>
        <taxon>Craniata</taxon>
        <taxon>Vertebrata</taxon>
        <taxon>Euteleostomi</taxon>
        <taxon>Mammalia</taxon>
        <taxon>Eutheria</taxon>
        <taxon>Laurasiatheria</taxon>
        <taxon>Artiodactyla</taxon>
        <taxon>Ruminantia</taxon>
        <taxon>Pecora</taxon>
        <taxon>Cervidae</taxon>
        <taxon>Odocoileinae</taxon>
        <taxon>Rangifer</taxon>
    </lineage>
</organism>
<evidence type="ECO:0000313" key="1">
    <source>
        <dbReference type="EMBL" id="CAI9698148.1"/>
    </source>
</evidence>
<sequence length="734" mass="81567">MGDSGSRRSTLVSRLPIFRRSISRKHDSLPSSPSSSNTVGVHSSSPSSTNSSSGSTGKRRSLFRTPSISFHHKKGSEPKQEPTNQNLSISNGAQPGQSSMQKLSLEEHTKARGRHSVGFSTSRNKKITRSLTEDFEREKEHSTNKNVFINCLSSGKSEGDDSGFTEEQTRRSVKQSTKKLLTKSFSSHYKFSKPVPQSQSISLVQQSEFSLEITQYQEREPVLVRGSPSCSVDVTERAGSSLQSPLLSADLTTAQTPSEFLALTEDSVSEADAFPKSGSMASHCDNLGHNDSTSQISPNPAAVTKTTRDLRGTVPCAIVSPGKYRLEGRCSTESNSFPETSAANQKEVLLQITELPVMNGSNSETHLSTDTREEHVLIQNGETMLATSSPRKFGFYEHHKAVAERVKGIHPISDSRIIPSSGDHHVLNKTSYGYDANPAKVLASSLSPYREGRFIERRLRSSSEGTAGSSRMILKPKDGNVEEVNSLRKQRASSSSSKMNSMDVLNNLGSCELDEDDLMLDLEFLEEQNLHPSVCREDSYHSVVSCAAVVLTPMEPTIEMKKREELKFREPSKQVERAVRGDEWKDFCGENCGLNLSLLHSFWRRIGVGRSNFLISSLVKNLQENHSYRVSSCFLQLEARKTNDGFMPQKTEAEYILESALPRKPGESWSGQLQKQEHLELSELVRKRAVFVNYLEGREDPGIEAEDTYPLSVRKLQESEPERVPRRDHSCAHF</sequence>
<accession>A0ACB0ECU5</accession>